<feature type="chain" id="PRO_5046907950" evidence="6">
    <location>
        <begin position="30"/>
        <end position="518"/>
    </location>
</feature>
<keyword evidence="4" id="KW-0572">Peptidoglycan-anchor</keyword>
<dbReference type="Gene3D" id="2.60.40.10">
    <property type="entry name" value="Immunoglobulins"/>
    <property type="match status" value="1"/>
</dbReference>
<keyword evidence="2" id="KW-0964">Secreted</keyword>
<keyword evidence="1" id="KW-0134">Cell wall</keyword>
<sequence length="518" mass="57468">MNMLKKKFISIALLLGLIITTFVPNLVDAASEGTITVENPTEGKNYTLYRVFDLTYNEEVGAYTYTVAKKEFENVLQKSEYSALLSTKNITKAGESYKVINAEPLRDGTINPYDFSIWLQDKIANFESIGASTNTSPKPTWTGLNPLGYFMVKSDAGTVVSLTSTDYEAKVYEKNILPTFTKTVKGGSADDYKNLAYANVGEELDFKITFDVHNHANAAYTLKDVLPEGLDFVEGSLKVQMDEGDFAAEKYTITKNFTDGKNLEINFPLKTVQEIAKGLRGENNTVDRDKLEDKKTITIVYRGKLNAKANMSNHNTFTEDNSNKNSAELNYDTSVDPIKAAAEVRTADFQIKKFAKKDDEEIVLSGAKFKIFTQGTGGEALRFAKEDAGEIYILGGDVEEITTDDSGIFTIKGLKTGTYYIEETQAPDGFNQLQNRFKLVIAEDNISEPTKLEYKLTIEENQEEQLSDNVIKIENMSGNKLPETGGIGRKVIYTAGGILFFGALVLLIARKKSNSEID</sequence>
<feature type="domain" description="SpaA-like prealbumin fold" evidence="8">
    <location>
        <begin position="353"/>
        <end position="445"/>
    </location>
</feature>
<dbReference type="InterPro" id="IPR041033">
    <property type="entry name" value="SpaA_PFL_dom_1"/>
</dbReference>
<evidence type="ECO:0000259" key="7">
    <source>
        <dbReference type="Pfam" id="PF00746"/>
    </source>
</evidence>
<keyword evidence="5" id="KW-1133">Transmembrane helix</keyword>
<dbReference type="Proteomes" id="UP001549162">
    <property type="component" value="Unassembled WGS sequence"/>
</dbReference>
<dbReference type="InterPro" id="IPR019931">
    <property type="entry name" value="LPXTG_anchor"/>
</dbReference>
<dbReference type="NCBIfam" id="TIGR01451">
    <property type="entry name" value="B_ant_repeat"/>
    <property type="match status" value="1"/>
</dbReference>
<dbReference type="Pfam" id="PF00746">
    <property type="entry name" value="Gram_pos_anchor"/>
    <property type="match status" value="1"/>
</dbReference>
<dbReference type="NCBIfam" id="TIGR04226">
    <property type="entry name" value="RrgB_K2N_iso_D2"/>
    <property type="match status" value="1"/>
</dbReference>
<evidence type="ECO:0000259" key="8">
    <source>
        <dbReference type="Pfam" id="PF17802"/>
    </source>
</evidence>
<keyword evidence="5" id="KW-0812">Transmembrane</keyword>
<dbReference type="EMBL" id="JBEPMA010000003">
    <property type="protein sequence ID" value="MET3617068.1"/>
    <property type="molecule type" value="Genomic_DNA"/>
</dbReference>
<evidence type="ECO:0000256" key="2">
    <source>
        <dbReference type="ARBA" id="ARBA00022525"/>
    </source>
</evidence>
<dbReference type="InterPro" id="IPR013783">
    <property type="entry name" value="Ig-like_fold"/>
</dbReference>
<dbReference type="RefSeq" id="WP_354367164.1">
    <property type="nucleotide sequence ID" value="NZ_JBEPMA010000003.1"/>
</dbReference>
<protein>
    <submittedName>
        <fullName evidence="9">Fimbrial isopeptide formation D2 family protein/LPXTG-motif cell wall-anchored protein</fullName>
    </submittedName>
</protein>
<reference evidence="9 10" key="1">
    <citation type="submission" date="2024-06" db="EMBL/GenBank/DDBJ databases">
        <title>Genomic Encyclopedia of Type Strains, Phase IV (KMG-IV): sequencing the most valuable type-strain genomes for metagenomic binning, comparative biology and taxonomic classification.</title>
        <authorList>
            <person name="Goeker M."/>
        </authorList>
    </citation>
    <scope>NUCLEOTIDE SEQUENCE [LARGE SCALE GENOMIC DNA]</scope>
    <source>
        <strain evidence="9 10">DSM 21460</strain>
    </source>
</reference>
<gene>
    <name evidence="9" type="ORF">ABID14_000696</name>
</gene>
<evidence type="ECO:0000256" key="4">
    <source>
        <dbReference type="ARBA" id="ARBA00023088"/>
    </source>
</evidence>
<evidence type="ECO:0000313" key="9">
    <source>
        <dbReference type="EMBL" id="MET3617068.1"/>
    </source>
</evidence>
<name>A0ABV2J8G8_9FIRM</name>
<keyword evidence="3 6" id="KW-0732">Signal</keyword>
<dbReference type="InterPro" id="IPR047589">
    <property type="entry name" value="DUF11_rpt"/>
</dbReference>
<proteinExistence type="predicted"/>
<dbReference type="Pfam" id="PF17802">
    <property type="entry name" value="SpaA"/>
    <property type="match status" value="1"/>
</dbReference>
<dbReference type="SUPFAM" id="SSF49478">
    <property type="entry name" value="Cna protein B-type domain"/>
    <property type="match status" value="1"/>
</dbReference>
<evidence type="ECO:0000256" key="6">
    <source>
        <dbReference type="SAM" id="SignalP"/>
    </source>
</evidence>
<evidence type="ECO:0000256" key="1">
    <source>
        <dbReference type="ARBA" id="ARBA00022512"/>
    </source>
</evidence>
<feature type="signal peptide" evidence="6">
    <location>
        <begin position="1"/>
        <end position="29"/>
    </location>
</feature>
<organism evidence="9 10">
    <name type="scientific">Peptoniphilus olsenii</name>
    <dbReference type="NCBI Taxonomy" id="411570"/>
    <lineage>
        <taxon>Bacteria</taxon>
        <taxon>Bacillati</taxon>
        <taxon>Bacillota</taxon>
        <taxon>Tissierellia</taxon>
        <taxon>Tissierellales</taxon>
        <taxon>Peptoniphilaceae</taxon>
        <taxon>Peptoniphilus</taxon>
    </lineage>
</organism>
<evidence type="ECO:0000313" key="10">
    <source>
        <dbReference type="Proteomes" id="UP001549162"/>
    </source>
</evidence>
<feature type="transmembrane region" description="Helical" evidence="5">
    <location>
        <begin position="491"/>
        <end position="509"/>
    </location>
</feature>
<accession>A0ABV2J8G8</accession>
<evidence type="ECO:0000256" key="5">
    <source>
        <dbReference type="SAM" id="Phobius"/>
    </source>
</evidence>
<dbReference type="InterPro" id="IPR026466">
    <property type="entry name" value="Fim_isopep_form_D2_dom"/>
</dbReference>
<dbReference type="NCBIfam" id="TIGR01167">
    <property type="entry name" value="LPXTG_anchor"/>
    <property type="match status" value="1"/>
</dbReference>
<keyword evidence="10" id="KW-1185">Reference proteome</keyword>
<evidence type="ECO:0000256" key="3">
    <source>
        <dbReference type="ARBA" id="ARBA00022729"/>
    </source>
</evidence>
<comment type="caution">
    <text evidence="9">The sequence shown here is derived from an EMBL/GenBank/DDBJ whole genome shotgun (WGS) entry which is preliminary data.</text>
</comment>
<feature type="domain" description="Gram-positive cocci surface proteins LPxTG" evidence="7">
    <location>
        <begin position="478"/>
        <end position="514"/>
    </location>
</feature>
<dbReference type="Gene3D" id="2.60.40.740">
    <property type="match status" value="1"/>
</dbReference>
<keyword evidence="5" id="KW-0472">Membrane</keyword>